<dbReference type="PANTHER" id="PTHR35276:SF1">
    <property type="entry name" value="TRNA (MNM(5)S(2)U34)-METHYLTRANSFERASE, CHLOROPLASTIC"/>
    <property type="match status" value="1"/>
</dbReference>
<sequence length="188" mass="21058">MKSYQITAWSHELFKLQVTPGGVYIDATMGNGYDTQFLCEMAGETGKVWAFDIQEQALKATKERLEKHGLLAKAELILDSHTQMEQYVKPDSVDGIYFNFGYLPGGDHELATKADTSVQAVETGLRLLKPGGVMALCIYSGGDTGFEEKNQILDFLRKLDSRKYIVIVNHYYNRENNPPIPAFVVKKG</sequence>
<proteinExistence type="predicted"/>
<dbReference type="EMBL" id="JAAITA010000009">
    <property type="protein sequence ID" value="NSJ86181.1"/>
    <property type="molecule type" value="Genomic_DNA"/>
</dbReference>
<keyword evidence="1" id="KW-0489">Methyltransferase</keyword>
<dbReference type="Pfam" id="PF06962">
    <property type="entry name" value="rRNA_methylase"/>
    <property type="match status" value="1"/>
</dbReference>
<gene>
    <name evidence="1" type="ORF">G5A70_08360</name>
</gene>
<dbReference type="RefSeq" id="WP_173749210.1">
    <property type="nucleotide sequence ID" value="NZ_JAAITA010000009.1"/>
</dbReference>
<keyword evidence="1" id="KW-0808">Transferase</keyword>
<accession>A0ABX2IAA2</accession>
<dbReference type="SUPFAM" id="SSF53335">
    <property type="entry name" value="S-adenosyl-L-methionine-dependent methyltransferases"/>
    <property type="match status" value="1"/>
</dbReference>
<reference evidence="1 2" key="1">
    <citation type="journal article" date="2020" name="Cell Host Microbe">
        <title>Functional and Genomic Variation between Human-Derived Isolates of Lachnospiraceae Reveals Inter- and Intra-Species Diversity.</title>
        <authorList>
            <person name="Sorbara M.T."/>
            <person name="Littmann E.R."/>
            <person name="Fontana E."/>
            <person name="Moody T.U."/>
            <person name="Kohout C.E."/>
            <person name="Gjonbalaj M."/>
            <person name="Eaton V."/>
            <person name="Seok R."/>
            <person name="Leiner I.M."/>
            <person name="Pamer E.G."/>
        </authorList>
    </citation>
    <scope>NUCLEOTIDE SEQUENCE [LARGE SCALE GENOMIC DNA]</scope>
    <source>
        <strain evidence="1 2">MSK.15.26</strain>
    </source>
</reference>
<dbReference type="Gene3D" id="3.40.50.150">
    <property type="entry name" value="Vaccinia Virus protein VP39"/>
    <property type="match status" value="1"/>
</dbReference>
<dbReference type="Proteomes" id="UP000822142">
    <property type="component" value="Unassembled WGS sequence"/>
</dbReference>
<dbReference type="CDD" id="cd02440">
    <property type="entry name" value="AdoMet_MTases"/>
    <property type="match status" value="1"/>
</dbReference>
<dbReference type="InterPro" id="IPR029063">
    <property type="entry name" value="SAM-dependent_MTases_sf"/>
</dbReference>
<dbReference type="GO" id="GO:0008168">
    <property type="term" value="F:methyltransferase activity"/>
    <property type="evidence" value="ECO:0007669"/>
    <property type="project" value="UniProtKB-KW"/>
</dbReference>
<evidence type="ECO:0000313" key="1">
    <source>
        <dbReference type="EMBL" id="NSJ86181.1"/>
    </source>
</evidence>
<evidence type="ECO:0000313" key="2">
    <source>
        <dbReference type="Proteomes" id="UP000822142"/>
    </source>
</evidence>
<name>A0ABX2IAA2_BLAHA</name>
<dbReference type="GO" id="GO:0032259">
    <property type="term" value="P:methylation"/>
    <property type="evidence" value="ECO:0007669"/>
    <property type="project" value="UniProtKB-KW"/>
</dbReference>
<organism evidence="1 2">
    <name type="scientific">Blautia hansenii</name>
    <name type="common">Ruminococcus hansenii</name>
    <dbReference type="NCBI Taxonomy" id="1322"/>
    <lineage>
        <taxon>Bacteria</taxon>
        <taxon>Bacillati</taxon>
        <taxon>Bacillota</taxon>
        <taxon>Clostridia</taxon>
        <taxon>Lachnospirales</taxon>
        <taxon>Lachnospiraceae</taxon>
        <taxon>Blautia</taxon>
    </lineage>
</organism>
<keyword evidence="2" id="KW-1185">Reference proteome</keyword>
<dbReference type="InterPro" id="IPR010719">
    <property type="entry name" value="MnmM_MeTrfase"/>
</dbReference>
<dbReference type="PANTHER" id="PTHR35276">
    <property type="entry name" value="S-ADENOSYL-L-METHIONINE-DEPENDENT METHYLTRANSFERASES SUPERFAMILY PROTEIN"/>
    <property type="match status" value="1"/>
</dbReference>
<protein>
    <submittedName>
        <fullName evidence="1">Methyltransferase domain-containing protein</fullName>
    </submittedName>
</protein>
<comment type="caution">
    <text evidence="1">The sequence shown here is derived from an EMBL/GenBank/DDBJ whole genome shotgun (WGS) entry which is preliminary data.</text>
</comment>